<sequence>MVPMASYYGCLYQYYRAIPKTPTPCRNVTVDAFRSATTTRTAAQYLSYMFTYAKWCGVHRQNCGSVGAATHLRSRDQASFSLRLQPLLVQRILRERLTHQ</sequence>
<organism evidence="1 2">
    <name type="scientific">Rangifer tarandus platyrhynchus</name>
    <name type="common">Svalbard reindeer</name>
    <dbReference type="NCBI Taxonomy" id="3082113"/>
    <lineage>
        <taxon>Eukaryota</taxon>
        <taxon>Metazoa</taxon>
        <taxon>Chordata</taxon>
        <taxon>Craniata</taxon>
        <taxon>Vertebrata</taxon>
        <taxon>Euteleostomi</taxon>
        <taxon>Mammalia</taxon>
        <taxon>Eutheria</taxon>
        <taxon>Laurasiatheria</taxon>
        <taxon>Artiodactyla</taxon>
        <taxon>Ruminantia</taxon>
        <taxon>Pecora</taxon>
        <taxon>Cervidae</taxon>
        <taxon>Odocoileinae</taxon>
        <taxon>Rangifer</taxon>
    </lineage>
</organism>
<comment type="caution">
    <text evidence="1">The sequence shown here is derived from an EMBL/GenBank/DDBJ whole genome shotgun (WGS) entry which is preliminary data.</text>
</comment>
<dbReference type="Proteomes" id="UP001162501">
    <property type="component" value="Unassembled WGS sequence"/>
</dbReference>
<name>A0ACB1KG98_RANTA</name>
<evidence type="ECO:0000313" key="2">
    <source>
        <dbReference type="Proteomes" id="UP001162501"/>
    </source>
</evidence>
<dbReference type="EMBL" id="CATOBB020000763">
    <property type="protein sequence ID" value="CAM9185247.1"/>
    <property type="molecule type" value="Genomic_DNA"/>
</dbReference>
<proteinExistence type="predicted"/>
<reference evidence="1" key="1">
    <citation type="submission" date="2025-03" db="EMBL/GenBank/DDBJ databases">
        <authorList>
            <consortium name="ELIXIR-Norway"/>
            <consortium name="Elixir Norway"/>
        </authorList>
    </citation>
    <scope>NUCLEOTIDE SEQUENCE</scope>
</reference>
<gene>
    <name evidence="1" type="ORF">MRATA1EN22A_LOCUS29570</name>
</gene>
<feature type="non-terminal residue" evidence="1">
    <location>
        <position position="100"/>
    </location>
</feature>
<protein>
    <submittedName>
        <fullName evidence="1">Uncharacterized protein</fullName>
    </submittedName>
</protein>
<evidence type="ECO:0000313" key="1">
    <source>
        <dbReference type="EMBL" id="CAM9185247.1"/>
    </source>
</evidence>
<accession>A0ACB1KG98</accession>